<protein>
    <recommendedName>
        <fullName evidence="4">DUF202 domain-containing protein</fullName>
    </recommendedName>
</protein>
<evidence type="ECO:0000313" key="3">
    <source>
        <dbReference type="Proteomes" id="UP001210231"/>
    </source>
</evidence>
<dbReference type="EMBL" id="JAQGEF010000009">
    <property type="protein sequence ID" value="MDA3615040.1"/>
    <property type="molecule type" value="Genomic_DNA"/>
</dbReference>
<gene>
    <name evidence="2" type="ORF">O3P16_09495</name>
</gene>
<organism evidence="2 3">
    <name type="scientific">Polluticaenibacter yanchengensis</name>
    <dbReference type="NCBI Taxonomy" id="3014562"/>
    <lineage>
        <taxon>Bacteria</taxon>
        <taxon>Pseudomonadati</taxon>
        <taxon>Bacteroidota</taxon>
        <taxon>Chitinophagia</taxon>
        <taxon>Chitinophagales</taxon>
        <taxon>Chitinophagaceae</taxon>
        <taxon>Polluticaenibacter</taxon>
    </lineage>
</organism>
<sequence>MVKNTKTSSHILNTSTNLLGFCLFVITALHVSDKHEGTLVDEFASVIALMLALSSLLSFFSLRNQSNTRVSERLENIADVLFIISLIAIVVLIIIILLNFF</sequence>
<keyword evidence="1" id="KW-0472">Membrane</keyword>
<keyword evidence="1" id="KW-1133">Transmembrane helix</keyword>
<evidence type="ECO:0008006" key="4">
    <source>
        <dbReference type="Google" id="ProtNLM"/>
    </source>
</evidence>
<evidence type="ECO:0000313" key="2">
    <source>
        <dbReference type="EMBL" id="MDA3615040.1"/>
    </source>
</evidence>
<dbReference type="RefSeq" id="WP_407031365.1">
    <property type="nucleotide sequence ID" value="NZ_JAQGEF010000009.1"/>
</dbReference>
<dbReference type="Proteomes" id="UP001210231">
    <property type="component" value="Unassembled WGS sequence"/>
</dbReference>
<feature type="transmembrane region" description="Helical" evidence="1">
    <location>
        <begin position="12"/>
        <end position="31"/>
    </location>
</feature>
<evidence type="ECO:0000256" key="1">
    <source>
        <dbReference type="SAM" id="Phobius"/>
    </source>
</evidence>
<feature type="transmembrane region" description="Helical" evidence="1">
    <location>
        <begin position="43"/>
        <end position="60"/>
    </location>
</feature>
<accession>A0ABT4UJN5</accession>
<comment type="caution">
    <text evidence="2">The sequence shown here is derived from an EMBL/GenBank/DDBJ whole genome shotgun (WGS) entry which is preliminary data.</text>
</comment>
<proteinExistence type="predicted"/>
<reference evidence="2 3" key="1">
    <citation type="submission" date="2022-12" db="EMBL/GenBank/DDBJ databases">
        <title>Chitinophagaceae gen. sp. nov., a new member of the family Chitinophagaceae, isolated from soil in a chemical factory.</title>
        <authorList>
            <person name="Ke Z."/>
        </authorList>
    </citation>
    <scope>NUCLEOTIDE SEQUENCE [LARGE SCALE GENOMIC DNA]</scope>
    <source>
        <strain evidence="2 3">LY-5</strain>
    </source>
</reference>
<keyword evidence="3" id="KW-1185">Reference proteome</keyword>
<keyword evidence="1" id="KW-0812">Transmembrane</keyword>
<feature type="transmembrane region" description="Helical" evidence="1">
    <location>
        <begin position="80"/>
        <end position="100"/>
    </location>
</feature>
<name>A0ABT4UJN5_9BACT</name>